<dbReference type="OrthoDB" id="9902466at2"/>
<dbReference type="AlphaFoldDB" id="A0A386ZAZ2"/>
<feature type="transmembrane region" description="Helical" evidence="2">
    <location>
        <begin position="31"/>
        <end position="49"/>
    </location>
</feature>
<keyword evidence="4" id="KW-1185">Reference proteome</keyword>
<evidence type="ECO:0000313" key="3">
    <source>
        <dbReference type="EMBL" id="AYF74841.1"/>
    </source>
</evidence>
<sequence>MPDSRVLPAPSEVLSTPRSDTPDTVLDGVDWPGPTLLLAAVLILAWTVSGAADGRLLGGSLATLVTLLTGLVWITLEHLRFRARDRVGR</sequence>
<reference evidence="3 4" key="1">
    <citation type="submission" date="2018-09" db="EMBL/GenBank/DDBJ databases">
        <title>Nocardia yunnanensis sp. nov., an actinomycete isolated from a soil sample.</title>
        <authorList>
            <person name="Zhang J."/>
        </authorList>
    </citation>
    <scope>NUCLEOTIDE SEQUENCE [LARGE SCALE GENOMIC DNA]</scope>
    <source>
        <strain evidence="3 4">CFHS0054</strain>
    </source>
</reference>
<evidence type="ECO:0000313" key="4">
    <source>
        <dbReference type="Proteomes" id="UP000267164"/>
    </source>
</evidence>
<feature type="region of interest" description="Disordered" evidence="1">
    <location>
        <begin position="1"/>
        <end position="25"/>
    </location>
</feature>
<keyword evidence="2" id="KW-0812">Transmembrane</keyword>
<evidence type="ECO:0000256" key="2">
    <source>
        <dbReference type="SAM" id="Phobius"/>
    </source>
</evidence>
<dbReference type="Proteomes" id="UP000267164">
    <property type="component" value="Chromosome"/>
</dbReference>
<protein>
    <recommendedName>
        <fullName evidence="5">DUF2530 domain-containing protein</fullName>
    </recommendedName>
</protein>
<gene>
    <name evidence="3" type="ORF">D7D52_14275</name>
</gene>
<name>A0A386ZAZ2_9NOCA</name>
<evidence type="ECO:0000256" key="1">
    <source>
        <dbReference type="SAM" id="MobiDB-lite"/>
    </source>
</evidence>
<organism evidence="3 4">
    <name type="scientific">Nocardia yunnanensis</name>
    <dbReference type="NCBI Taxonomy" id="2382165"/>
    <lineage>
        <taxon>Bacteria</taxon>
        <taxon>Bacillati</taxon>
        <taxon>Actinomycetota</taxon>
        <taxon>Actinomycetes</taxon>
        <taxon>Mycobacteriales</taxon>
        <taxon>Nocardiaceae</taxon>
        <taxon>Nocardia</taxon>
    </lineage>
</organism>
<evidence type="ECO:0008006" key="5">
    <source>
        <dbReference type="Google" id="ProtNLM"/>
    </source>
</evidence>
<dbReference type="RefSeq" id="WP_120736771.1">
    <property type="nucleotide sequence ID" value="NZ_CP032568.1"/>
</dbReference>
<feature type="transmembrane region" description="Helical" evidence="2">
    <location>
        <begin position="56"/>
        <end position="76"/>
    </location>
</feature>
<keyword evidence="2" id="KW-1133">Transmembrane helix</keyword>
<proteinExistence type="predicted"/>
<accession>A0A386ZAZ2</accession>
<dbReference type="EMBL" id="CP032568">
    <property type="protein sequence ID" value="AYF74841.1"/>
    <property type="molecule type" value="Genomic_DNA"/>
</dbReference>
<keyword evidence="2" id="KW-0472">Membrane</keyword>
<dbReference type="KEGG" id="nyu:D7D52_14275"/>